<protein>
    <submittedName>
        <fullName evidence="1">Uncharacterized protein</fullName>
    </submittedName>
</protein>
<dbReference type="RefSeq" id="WP_122965279.1">
    <property type="nucleotide sequence ID" value="NZ_BJMH01000002.1"/>
</dbReference>
<dbReference type="STRING" id="54914.AV540_08135"/>
<dbReference type="AlphaFoldDB" id="A0A4Y3PG14"/>
<dbReference type="GeneID" id="87612887"/>
<evidence type="ECO:0000313" key="1">
    <source>
        <dbReference type="EMBL" id="GEB30836.1"/>
    </source>
</evidence>
<name>A0A4Y3PG14_BREPA</name>
<accession>A0A4Y3PG14</accession>
<sequence>MKISATSEHKPVVVSENYDRVDGRHARNTDVQALSLGLTRESDHKKAAITAKVWKSAGENGASQPEELPLHRVLDLSLLLCRSLAHFHDAYRYEHFYDPQKPVIDRIALQGDALNVAICTDNESLHEDIKQFSQILSDDGELIGERLRSLAKVLRDMGY</sequence>
<proteinExistence type="predicted"/>
<dbReference type="EMBL" id="BJMH01000002">
    <property type="protein sequence ID" value="GEB30836.1"/>
    <property type="molecule type" value="Genomic_DNA"/>
</dbReference>
<comment type="caution">
    <text evidence="1">The sequence shown here is derived from an EMBL/GenBank/DDBJ whole genome shotgun (WGS) entry which is preliminary data.</text>
</comment>
<keyword evidence="2" id="KW-1185">Reference proteome</keyword>
<dbReference type="Pfam" id="PF20140">
    <property type="entry name" value="DUF6530"/>
    <property type="match status" value="1"/>
</dbReference>
<dbReference type="Proteomes" id="UP000316882">
    <property type="component" value="Unassembled WGS sequence"/>
</dbReference>
<evidence type="ECO:0000313" key="2">
    <source>
        <dbReference type="Proteomes" id="UP000316882"/>
    </source>
</evidence>
<organism evidence="1 2">
    <name type="scientific">Brevibacillus parabrevis</name>
    <dbReference type="NCBI Taxonomy" id="54914"/>
    <lineage>
        <taxon>Bacteria</taxon>
        <taxon>Bacillati</taxon>
        <taxon>Bacillota</taxon>
        <taxon>Bacilli</taxon>
        <taxon>Bacillales</taxon>
        <taxon>Paenibacillaceae</taxon>
        <taxon>Brevibacillus</taxon>
    </lineage>
</organism>
<dbReference type="InterPro" id="IPR045352">
    <property type="entry name" value="DUF6530"/>
</dbReference>
<reference evidence="1 2" key="1">
    <citation type="submission" date="2019-06" db="EMBL/GenBank/DDBJ databases">
        <title>Whole genome shotgun sequence of Brevibacillus parabrevis NBRC 12334.</title>
        <authorList>
            <person name="Hosoyama A."/>
            <person name="Uohara A."/>
            <person name="Ohji S."/>
            <person name="Ichikawa N."/>
        </authorList>
    </citation>
    <scope>NUCLEOTIDE SEQUENCE [LARGE SCALE GENOMIC DNA]</scope>
    <source>
        <strain evidence="1 2">NBRC 12334</strain>
    </source>
</reference>
<gene>
    <name evidence="1" type="ORF">BPA01_04160</name>
</gene>